<gene>
    <name evidence="3" type="ORF">EUTSA_v10019461mg</name>
</gene>
<dbReference type="SUPFAM" id="SSF81383">
    <property type="entry name" value="F-box domain"/>
    <property type="match status" value="1"/>
</dbReference>
<feature type="domain" description="F-box" evidence="1">
    <location>
        <begin position="4"/>
        <end position="42"/>
    </location>
</feature>
<accession>V4KN85</accession>
<dbReference type="AlphaFoldDB" id="V4KN85"/>
<reference evidence="3 4" key="1">
    <citation type="journal article" date="2013" name="Front. Plant Sci.">
        <title>The Reference Genome of the Halophytic Plant Eutrema salsugineum.</title>
        <authorList>
            <person name="Yang R."/>
            <person name="Jarvis D.E."/>
            <person name="Chen H."/>
            <person name="Beilstein M.A."/>
            <person name="Grimwood J."/>
            <person name="Jenkins J."/>
            <person name="Shu S."/>
            <person name="Prochnik S."/>
            <person name="Xin M."/>
            <person name="Ma C."/>
            <person name="Schmutz J."/>
            <person name="Wing R.A."/>
            <person name="Mitchell-Olds T."/>
            <person name="Schumaker K.S."/>
            <person name="Wang X."/>
        </authorList>
    </citation>
    <scope>NUCLEOTIDE SEQUENCE [LARGE SCALE GENOMIC DNA]</scope>
</reference>
<evidence type="ECO:0000313" key="3">
    <source>
        <dbReference type="EMBL" id="ESQ28773.1"/>
    </source>
</evidence>
<sequence length="335" mass="38281">MENWETIPVDLIMEILSRLRPKSIARCVSKLWASTLASSYFTELFMTRSCARPQLLFSLRRSNALFVFSLPQILDPDENSCLVAANHLMIVLHCTRQSIPLPRVKTKSVGGVSSLLGFDPIDKQFKVLFMTTQYSGEGTCYQEHQVLTLGTGNLSWRMTVAEPEIMIECPIKQIYPGNSEICINGVLYYVAWVASQVSPGILCFNVRSEKFSVIYNPEDLVIRSDSTLVNYKARCLELWVLVDAEKHEWSRHIYALPSSWKNVVAQALIFVVGVISTNEFVLSPCYLVDPFYVFYYNIEKNTIRRVEIQGMDAFKHCSFHISIDLVEDVKLMQYV</sequence>
<organism evidence="3 4">
    <name type="scientific">Eutrema salsugineum</name>
    <name type="common">Saltwater cress</name>
    <name type="synonym">Sisymbrium salsugineum</name>
    <dbReference type="NCBI Taxonomy" id="72664"/>
    <lineage>
        <taxon>Eukaryota</taxon>
        <taxon>Viridiplantae</taxon>
        <taxon>Streptophyta</taxon>
        <taxon>Embryophyta</taxon>
        <taxon>Tracheophyta</taxon>
        <taxon>Spermatophyta</taxon>
        <taxon>Magnoliopsida</taxon>
        <taxon>eudicotyledons</taxon>
        <taxon>Gunneridae</taxon>
        <taxon>Pentapetalae</taxon>
        <taxon>rosids</taxon>
        <taxon>malvids</taxon>
        <taxon>Brassicales</taxon>
        <taxon>Brassicaceae</taxon>
        <taxon>Eutremeae</taxon>
        <taxon>Eutrema</taxon>
    </lineage>
</organism>
<dbReference type="PANTHER" id="PTHR31111">
    <property type="entry name" value="BNAA05G37150D PROTEIN-RELATED"/>
    <property type="match status" value="1"/>
</dbReference>
<dbReference type="Proteomes" id="UP000030689">
    <property type="component" value="Unassembled WGS sequence"/>
</dbReference>
<dbReference type="eggNOG" id="ENOG502SNHU">
    <property type="taxonomic scope" value="Eukaryota"/>
</dbReference>
<dbReference type="NCBIfam" id="TIGR01640">
    <property type="entry name" value="F_box_assoc_1"/>
    <property type="match status" value="1"/>
</dbReference>
<keyword evidence="4" id="KW-1185">Reference proteome</keyword>
<dbReference type="InterPro" id="IPR017451">
    <property type="entry name" value="F-box-assoc_interact_dom"/>
</dbReference>
<protein>
    <submittedName>
        <fullName evidence="3">Uncharacterized protein</fullName>
    </submittedName>
</protein>
<dbReference type="KEGG" id="eus:EUTSA_v10019461mg"/>
<dbReference type="PANTHER" id="PTHR31111:SF94">
    <property type="entry name" value="E3 UBIQUITIN-PROTEIN LIGASE SGIP1"/>
    <property type="match status" value="1"/>
</dbReference>
<evidence type="ECO:0000259" key="2">
    <source>
        <dbReference type="Pfam" id="PF08268"/>
    </source>
</evidence>
<evidence type="ECO:0000259" key="1">
    <source>
        <dbReference type="Pfam" id="PF00646"/>
    </source>
</evidence>
<dbReference type="Gramene" id="ESQ28773">
    <property type="protein sequence ID" value="ESQ28773"/>
    <property type="gene ID" value="EUTSA_v10019461mg"/>
</dbReference>
<dbReference type="EMBL" id="KI517953">
    <property type="protein sequence ID" value="ESQ28773.1"/>
    <property type="molecule type" value="Genomic_DNA"/>
</dbReference>
<name>V4KN85_EUTSA</name>
<proteinExistence type="predicted"/>
<dbReference type="InterPro" id="IPR001810">
    <property type="entry name" value="F-box_dom"/>
</dbReference>
<dbReference type="Pfam" id="PF08268">
    <property type="entry name" value="FBA_3"/>
    <property type="match status" value="1"/>
</dbReference>
<dbReference type="OMA" id="ECSISHY"/>
<dbReference type="InterPro" id="IPR013187">
    <property type="entry name" value="F-box-assoc_dom_typ3"/>
</dbReference>
<feature type="domain" description="F-box associated beta-propeller type 3" evidence="2">
    <location>
        <begin position="85"/>
        <end position="324"/>
    </location>
</feature>
<dbReference type="Pfam" id="PF00646">
    <property type="entry name" value="F-box"/>
    <property type="match status" value="1"/>
</dbReference>
<evidence type="ECO:0000313" key="4">
    <source>
        <dbReference type="Proteomes" id="UP000030689"/>
    </source>
</evidence>
<dbReference type="InterPro" id="IPR036047">
    <property type="entry name" value="F-box-like_dom_sf"/>
</dbReference>